<evidence type="ECO:0000256" key="12">
    <source>
        <dbReference type="NCBIfam" id="TIGR00416"/>
    </source>
</evidence>
<dbReference type="HAMAP" id="MF_01498">
    <property type="entry name" value="RadA_bact"/>
    <property type="match status" value="1"/>
</dbReference>
<proteinExistence type="inferred from homology"/>
<dbReference type="NCBIfam" id="TIGR00416">
    <property type="entry name" value="sms"/>
    <property type="match status" value="1"/>
</dbReference>
<dbReference type="InterPro" id="IPR020568">
    <property type="entry name" value="Ribosomal_Su5_D2-typ_SF"/>
</dbReference>
<dbReference type="RefSeq" id="WP_098006212.1">
    <property type="nucleotide sequence ID" value="NZ_NUVX01000078.1"/>
</dbReference>
<keyword evidence="7 11" id="KW-0067">ATP-binding</keyword>
<evidence type="ECO:0000256" key="3">
    <source>
        <dbReference type="ARBA" id="ARBA00022763"/>
    </source>
</evidence>
<gene>
    <name evidence="11" type="primary">radA</name>
    <name evidence="15" type="ORF">COJ15_31780</name>
</gene>
<dbReference type="PROSITE" id="PS50162">
    <property type="entry name" value="RECA_2"/>
    <property type="match status" value="1"/>
</dbReference>
<protein>
    <recommendedName>
        <fullName evidence="11 12">DNA repair protein RadA</fullName>
    </recommendedName>
</protein>
<evidence type="ECO:0000256" key="5">
    <source>
        <dbReference type="ARBA" id="ARBA00022801"/>
    </source>
</evidence>
<evidence type="ECO:0000256" key="13">
    <source>
        <dbReference type="RuleBase" id="RU003555"/>
    </source>
</evidence>
<dbReference type="InterPro" id="IPR004504">
    <property type="entry name" value="DNA_repair_RadA"/>
</dbReference>
<dbReference type="PANTHER" id="PTHR32472">
    <property type="entry name" value="DNA REPAIR PROTEIN RADA"/>
    <property type="match status" value="1"/>
</dbReference>
<comment type="function">
    <text evidence="11">Plays a role in repairing double-strand DNA breaks, probably involving stabilizing or processing branched DNA or blocked replication forks.</text>
</comment>
<dbReference type="InterPro" id="IPR014721">
    <property type="entry name" value="Ribsml_uS5_D2-typ_fold_subgr"/>
</dbReference>
<dbReference type="GO" id="GO:0008270">
    <property type="term" value="F:zinc ion binding"/>
    <property type="evidence" value="ECO:0007669"/>
    <property type="project" value="UniProtKB-KW"/>
</dbReference>
<feature type="domain" description="RecA family profile 1" evidence="14">
    <location>
        <begin position="73"/>
        <end position="222"/>
    </location>
</feature>
<evidence type="ECO:0000256" key="10">
    <source>
        <dbReference type="ARBA" id="ARBA00023204"/>
    </source>
</evidence>
<keyword evidence="4 13" id="KW-0863">Zinc-finger</keyword>
<keyword evidence="9 11" id="KW-0238">DNA-binding</keyword>
<dbReference type="InterPro" id="IPR027417">
    <property type="entry name" value="P-loop_NTPase"/>
</dbReference>
<dbReference type="Proteomes" id="UP000224003">
    <property type="component" value="Unassembled WGS sequence"/>
</dbReference>
<keyword evidence="5" id="KW-0378">Hydrolase</keyword>
<evidence type="ECO:0000256" key="7">
    <source>
        <dbReference type="ARBA" id="ARBA00022840"/>
    </source>
</evidence>
<dbReference type="SUPFAM" id="SSF54211">
    <property type="entry name" value="Ribosomal protein S5 domain 2-like"/>
    <property type="match status" value="1"/>
</dbReference>
<dbReference type="Pfam" id="PF13541">
    <property type="entry name" value="ChlI"/>
    <property type="match status" value="1"/>
</dbReference>
<evidence type="ECO:0000313" key="15">
    <source>
        <dbReference type="EMBL" id="PFJ29372.1"/>
    </source>
</evidence>
<dbReference type="Pfam" id="PF13481">
    <property type="entry name" value="AAA_25"/>
    <property type="match status" value="1"/>
</dbReference>
<dbReference type="GO" id="GO:0003684">
    <property type="term" value="F:damaged DNA binding"/>
    <property type="evidence" value="ECO:0007669"/>
    <property type="project" value="InterPro"/>
</dbReference>
<dbReference type="Gene3D" id="3.40.50.300">
    <property type="entry name" value="P-loop containing nucleotide triphosphate hydrolases"/>
    <property type="match status" value="1"/>
</dbReference>
<accession>A0A9X6WGY1</accession>
<dbReference type="EMBL" id="NUVX01000078">
    <property type="protein sequence ID" value="PFJ29372.1"/>
    <property type="molecule type" value="Genomic_DNA"/>
</dbReference>
<dbReference type="PANTHER" id="PTHR32472:SF10">
    <property type="entry name" value="DNA REPAIR PROTEIN RADA-LIKE PROTEIN"/>
    <property type="match status" value="1"/>
</dbReference>
<dbReference type="Pfam" id="PF18073">
    <property type="entry name" value="Zn_ribbon_LapB"/>
    <property type="match status" value="1"/>
</dbReference>
<dbReference type="InterPro" id="IPR041166">
    <property type="entry name" value="Rubredoxin_2"/>
</dbReference>
<dbReference type="GO" id="GO:0016787">
    <property type="term" value="F:hydrolase activity"/>
    <property type="evidence" value="ECO:0007669"/>
    <property type="project" value="UniProtKB-KW"/>
</dbReference>
<keyword evidence="2 11" id="KW-0547">Nucleotide-binding</keyword>
<dbReference type="SUPFAM" id="SSF52540">
    <property type="entry name" value="P-loop containing nucleoside triphosphate hydrolases"/>
    <property type="match status" value="1"/>
</dbReference>
<evidence type="ECO:0000259" key="14">
    <source>
        <dbReference type="PROSITE" id="PS50162"/>
    </source>
</evidence>
<evidence type="ECO:0000256" key="2">
    <source>
        <dbReference type="ARBA" id="ARBA00022741"/>
    </source>
</evidence>
<feature type="binding site" evidence="11">
    <location>
        <begin position="102"/>
        <end position="109"/>
    </location>
    <ligand>
        <name>ATP</name>
        <dbReference type="ChEBI" id="CHEBI:30616"/>
    </ligand>
</feature>
<keyword evidence="6 13" id="KW-0862">Zinc</keyword>
<dbReference type="PRINTS" id="PR01874">
    <property type="entry name" value="DNAREPAIRADA"/>
</dbReference>
<dbReference type="AlphaFoldDB" id="A0A9X6WGY1"/>
<organism evidence="15 16">
    <name type="scientific">Bacillus thuringiensis</name>
    <dbReference type="NCBI Taxonomy" id="1428"/>
    <lineage>
        <taxon>Bacteria</taxon>
        <taxon>Bacillati</taxon>
        <taxon>Bacillota</taxon>
        <taxon>Bacilli</taxon>
        <taxon>Bacillales</taxon>
        <taxon>Bacillaceae</taxon>
        <taxon>Bacillus</taxon>
        <taxon>Bacillus cereus group</taxon>
    </lineage>
</organism>
<name>A0A9X6WGY1_BACTU</name>
<comment type="similarity">
    <text evidence="11 13">Belongs to the RecA family. RadA subfamily.</text>
</comment>
<dbReference type="Gene3D" id="3.30.230.10">
    <property type="match status" value="1"/>
</dbReference>
<keyword evidence="3 11" id="KW-0227">DNA damage</keyword>
<comment type="domain">
    <text evidence="11">The middle region has homology to RecA with ATPase motifs including the RadA KNRFG motif, while the C-terminus is homologous to Lon protease.</text>
</comment>
<evidence type="ECO:0000256" key="8">
    <source>
        <dbReference type="ARBA" id="ARBA00023016"/>
    </source>
</evidence>
<keyword evidence="8 11" id="KW-0346">Stress response</keyword>
<dbReference type="InterPro" id="IPR003593">
    <property type="entry name" value="AAA+_ATPase"/>
</dbReference>
<keyword evidence="10 11" id="KW-0234">DNA repair</keyword>
<dbReference type="GO" id="GO:0140664">
    <property type="term" value="F:ATP-dependent DNA damage sensor activity"/>
    <property type="evidence" value="ECO:0007669"/>
    <property type="project" value="InterPro"/>
</dbReference>
<comment type="function">
    <text evidence="13">DNA-dependent ATPase involved in processing of recombination intermediates, plays a role in repairing DNA breaks. Stimulates the branch migration of RecA-mediated strand transfer reactions, allowing the 3' invading strand to extend heteroduplex DNA faster. Binds ssDNA in the presence of ADP but not other nucleotides, has ATPase activity that is stimulated by ssDNA and various branched DNA structures, but inhibited by SSB. Does not have RecA's homology-searching function.</text>
</comment>
<evidence type="ECO:0000256" key="11">
    <source>
        <dbReference type="HAMAP-Rule" id="MF_01498"/>
    </source>
</evidence>
<feature type="region of interest" description="Lon-protease-like" evidence="11">
    <location>
        <begin position="359"/>
        <end position="470"/>
    </location>
</feature>
<sequence>MAKATKKAKSTYMCSDCGWEHPVWQGQCGSCAAWNTLVEFKEKPLANLGISSSVMAGGGVRKPTSMTEVKENNYPGFTSGINELDRVLGGRIVHGSVTLIAAEPGKGKSTLLTQAAGKIAEKVGNSLYCSGEENEIQIKDRAKRLGLNNERLYLYNTEDLVEILNAIENLKPAFVVVDSIQHLRNPEIEGAQGSTKQIESCAKILVNVAKRTGTAIFIVGHVTKDDSIAGPRKLEHIVDTVLYLEGDPTTDLRLLRAQKNRMGATTEIGVFKMEQEGMMEISNPSEYLIANRSSDDSGSTIVCTSGKRPMLIEVQALVSGTSYENAIPRRTSRGFEKDRFNILIAVLEKKCGIPLGIKDVYLNIVGGLKLNEPGTDLGVAMAIASSERDVVINPLTCVIGEIGLNGEVRPVRDIEMLVKEAEKNGFKDFILPEQNFERAEKIAKKIQLIPVKKVSQAITLVLGAKPKKKQ</sequence>
<comment type="caution">
    <text evidence="15">The sequence shown here is derived from an EMBL/GenBank/DDBJ whole genome shotgun (WGS) entry which is preliminary data.</text>
</comment>
<keyword evidence="1 11" id="KW-0479">Metal-binding</keyword>
<evidence type="ECO:0000256" key="6">
    <source>
        <dbReference type="ARBA" id="ARBA00022833"/>
    </source>
</evidence>
<evidence type="ECO:0000256" key="4">
    <source>
        <dbReference type="ARBA" id="ARBA00022771"/>
    </source>
</evidence>
<evidence type="ECO:0000256" key="9">
    <source>
        <dbReference type="ARBA" id="ARBA00023125"/>
    </source>
</evidence>
<dbReference type="SMART" id="SM00382">
    <property type="entry name" value="AAA"/>
    <property type="match status" value="1"/>
</dbReference>
<dbReference type="GO" id="GO:0000725">
    <property type="term" value="P:recombinational repair"/>
    <property type="evidence" value="ECO:0007669"/>
    <property type="project" value="UniProtKB-UniRule"/>
</dbReference>
<dbReference type="GO" id="GO:0005829">
    <property type="term" value="C:cytosol"/>
    <property type="evidence" value="ECO:0007669"/>
    <property type="project" value="TreeGrafter"/>
</dbReference>
<dbReference type="InterPro" id="IPR020588">
    <property type="entry name" value="RecA_ATP-bd"/>
</dbReference>
<comment type="caution">
    <text evidence="11">Lacks conserved residue(s) required for the propagation of feature annotation.</text>
</comment>
<evidence type="ECO:0000256" key="1">
    <source>
        <dbReference type="ARBA" id="ARBA00022723"/>
    </source>
</evidence>
<evidence type="ECO:0000313" key="16">
    <source>
        <dbReference type="Proteomes" id="UP000224003"/>
    </source>
</evidence>
<reference evidence="15 16" key="1">
    <citation type="submission" date="2017-09" db="EMBL/GenBank/DDBJ databases">
        <title>Large-scale bioinformatics analysis of Bacillus genomes uncovers conserved roles of natural products in bacterial physiology.</title>
        <authorList>
            <consortium name="Agbiome Team Llc"/>
            <person name="Bleich R.M."/>
            <person name="Grubbs K.J."/>
            <person name="Santa Maria K.C."/>
            <person name="Allen S.E."/>
            <person name="Farag S."/>
            <person name="Shank E.A."/>
            <person name="Bowers A."/>
        </authorList>
    </citation>
    <scope>NUCLEOTIDE SEQUENCE [LARGE SCALE GENOMIC DNA]</scope>
    <source>
        <strain evidence="15 16">AFS085496</strain>
    </source>
</reference>
<dbReference type="GO" id="GO:0005524">
    <property type="term" value="F:ATP binding"/>
    <property type="evidence" value="ECO:0007669"/>
    <property type="project" value="UniProtKB-UniRule"/>
</dbReference>